<organism evidence="2 3">
    <name type="scientific">Eucalyptus globulus</name>
    <name type="common">Tasmanian blue gum</name>
    <dbReference type="NCBI Taxonomy" id="34317"/>
    <lineage>
        <taxon>Eukaryota</taxon>
        <taxon>Viridiplantae</taxon>
        <taxon>Streptophyta</taxon>
        <taxon>Embryophyta</taxon>
        <taxon>Tracheophyta</taxon>
        <taxon>Spermatophyta</taxon>
        <taxon>Magnoliopsida</taxon>
        <taxon>eudicotyledons</taxon>
        <taxon>Gunneridae</taxon>
        <taxon>Pentapetalae</taxon>
        <taxon>rosids</taxon>
        <taxon>malvids</taxon>
        <taxon>Myrtales</taxon>
        <taxon>Myrtaceae</taxon>
        <taxon>Myrtoideae</taxon>
        <taxon>Eucalypteae</taxon>
        <taxon>Eucalyptus</taxon>
    </lineage>
</organism>
<feature type="chain" id="PRO_5044847900" evidence="1">
    <location>
        <begin position="35"/>
        <end position="186"/>
    </location>
</feature>
<accession>A0ABD3LL12</accession>
<dbReference type="PANTHER" id="PTHR34935:SF3">
    <property type="entry name" value="PROTEIN TIC110, CHLOROPLASTIC"/>
    <property type="match status" value="1"/>
</dbReference>
<evidence type="ECO:0000313" key="2">
    <source>
        <dbReference type="EMBL" id="KAL3752495.1"/>
    </source>
</evidence>
<feature type="signal peptide" evidence="1">
    <location>
        <begin position="1"/>
        <end position="34"/>
    </location>
</feature>
<evidence type="ECO:0000313" key="3">
    <source>
        <dbReference type="Proteomes" id="UP001634007"/>
    </source>
</evidence>
<name>A0ABD3LL12_EUCGL</name>
<dbReference type="EMBL" id="JBJKBG010000002">
    <property type="protein sequence ID" value="KAL3752495.1"/>
    <property type="molecule type" value="Genomic_DNA"/>
</dbReference>
<keyword evidence="1" id="KW-0732">Signal</keyword>
<proteinExistence type="predicted"/>
<dbReference type="InterPro" id="IPR031610">
    <property type="entry name" value="TIC110"/>
</dbReference>
<protein>
    <submittedName>
        <fullName evidence="2">Uncharacterized protein</fullName>
    </submittedName>
</protein>
<dbReference type="PANTHER" id="PTHR34935">
    <property type="entry name" value="PROTEIN TIC110, CHLOROPLASTIC"/>
    <property type="match status" value="1"/>
</dbReference>
<dbReference type="Proteomes" id="UP001634007">
    <property type="component" value="Unassembled WGS sequence"/>
</dbReference>
<sequence length="186" mass="20452">MHPCNGSLSLRFASYTKLLAVSVLWLSGTSYKQSQIICASADSKAVFLQNLCEELRFDPQKASEIHEEIYRQKLQQCVADGELSEENVKALLRVRVMLCISQQTVEAAHSSICGSLFEKVVKDAIASGVDGYDAEVKKSVRKAAHGLRLTREAAMSIASTAVSKVISLKGTGIEEESYRFWSNTTD</sequence>
<gene>
    <name evidence="2" type="ORF">ACJRO7_013193</name>
</gene>
<dbReference type="Pfam" id="PF16940">
    <property type="entry name" value="Tic110"/>
    <property type="match status" value="1"/>
</dbReference>
<comment type="caution">
    <text evidence="2">The sequence shown here is derived from an EMBL/GenBank/DDBJ whole genome shotgun (WGS) entry which is preliminary data.</text>
</comment>
<evidence type="ECO:0000256" key="1">
    <source>
        <dbReference type="SAM" id="SignalP"/>
    </source>
</evidence>
<reference evidence="2 3" key="1">
    <citation type="submission" date="2024-11" db="EMBL/GenBank/DDBJ databases">
        <title>Chromosome-level genome assembly of Eucalyptus globulus Labill. provides insights into its genome evolution.</title>
        <authorList>
            <person name="Li X."/>
        </authorList>
    </citation>
    <scope>NUCLEOTIDE SEQUENCE [LARGE SCALE GENOMIC DNA]</scope>
    <source>
        <strain evidence="2">CL2024</strain>
        <tissue evidence="2">Fresh tender leaves</tissue>
    </source>
</reference>
<keyword evidence="3" id="KW-1185">Reference proteome</keyword>
<dbReference type="AlphaFoldDB" id="A0ABD3LL12"/>